<dbReference type="Pfam" id="PF14231">
    <property type="entry name" value="GXWXG"/>
    <property type="match status" value="1"/>
</dbReference>
<evidence type="ECO:0000313" key="3">
    <source>
        <dbReference type="EMBL" id="GAA3026048.1"/>
    </source>
</evidence>
<name>A0ABN3YD40_9ACTN</name>
<accession>A0ABN3YD40</accession>
<evidence type="ECO:0000313" key="4">
    <source>
        <dbReference type="Proteomes" id="UP001501035"/>
    </source>
</evidence>
<dbReference type="InterPro" id="IPR025951">
    <property type="entry name" value="GXWXG_dom"/>
</dbReference>
<keyword evidence="4" id="KW-1185">Reference proteome</keyword>
<dbReference type="Gene3D" id="2.40.128.580">
    <property type="entry name" value="GXWXG domain"/>
    <property type="match status" value="1"/>
</dbReference>
<dbReference type="Proteomes" id="UP001501035">
    <property type="component" value="Unassembled WGS sequence"/>
</dbReference>
<dbReference type="Pfam" id="PF14232">
    <property type="entry name" value="DUF4334"/>
    <property type="match status" value="1"/>
</dbReference>
<dbReference type="EMBL" id="BAAAVS010000006">
    <property type="protein sequence ID" value="GAA3026048.1"/>
    <property type="molecule type" value="Genomic_DNA"/>
</dbReference>
<organism evidence="3 4">
    <name type="scientific">Gordonia defluvii</name>
    <dbReference type="NCBI Taxonomy" id="283718"/>
    <lineage>
        <taxon>Bacteria</taxon>
        <taxon>Bacillati</taxon>
        <taxon>Actinomycetota</taxon>
        <taxon>Actinomycetes</taxon>
        <taxon>Mycobacteriales</taxon>
        <taxon>Gordoniaceae</taxon>
        <taxon>Gordonia</taxon>
    </lineage>
</organism>
<protein>
    <submittedName>
        <fullName evidence="3">DUF4334 domain-containing protein</fullName>
    </submittedName>
</protein>
<comment type="caution">
    <text evidence="3">The sequence shown here is derived from an EMBL/GenBank/DDBJ whole genome shotgun (WGS) entry which is preliminary data.</text>
</comment>
<gene>
    <name evidence="3" type="ORF">GCM10010528_04790</name>
</gene>
<dbReference type="InterPro" id="IPR025568">
    <property type="entry name" value="DUF4334"/>
</dbReference>
<evidence type="ECO:0000259" key="2">
    <source>
        <dbReference type="Pfam" id="PF14232"/>
    </source>
</evidence>
<evidence type="ECO:0000259" key="1">
    <source>
        <dbReference type="Pfam" id="PF14231"/>
    </source>
</evidence>
<feature type="domain" description="DUF4334" evidence="2">
    <location>
        <begin position="117"/>
        <end position="172"/>
    </location>
</feature>
<sequence>MTNSADLRAGLSPIAAQELFDSLPPLTVDDMLGRWHGSEVPTGHPMDGMLALSGWYGKEFIDAETVHPLLFGTPGHLYAVNPKLVPMNTLNRVGSALPRLMPPGGTAALRALRTAKPRARLRMVEYRGTVGAAMVYDDIAVIDHFRRLDENTVLGAMDQRGSEQTFFFLLERD</sequence>
<proteinExistence type="predicted"/>
<feature type="domain" description="GXWXG" evidence="1">
    <location>
        <begin position="18"/>
        <end position="72"/>
    </location>
</feature>
<dbReference type="RefSeq" id="WP_290705927.1">
    <property type="nucleotide sequence ID" value="NZ_BAAAVS010000006.1"/>
</dbReference>
<reference evidence="3 4" key="1">
    <citation type="journal article" date="2019" name="Int. J. Syst. Evol. Microbiol.">
        <title>The Global Catalogue of Microorganisms (GCM) 10K type strain sequencing project: providing services to taxonomists for standard genome sequencing and annotation.</title>
        <authorList>
            <consortium name="The Broad Institute Genomics Platform"/>
            <consortium name="The Broad Institute Genome Sequencing Center for Infectious Disease"/>
            <person name="Wu L."/>
            <person name="Ma J."/>
        </authorList>
    </citation>
    <scope>NUCLEOTIDE SEQUENCE [LARGE SCALE GENOMIC DNA]</scope>
    <source>
        <strain evidence="3 4">JCM 14234</strain>
    </source>
</reference>